<name>A0A3M3U3G5_PSESJ</name>
<evidence type="ECO:0000313" key="2">
    <source>
        <dbReference type="Proteomes" id="UP000276886"/>
    </source>
</evidence>
<organism evidence="1 2">
    <name type="scientific">Pseudomonas syringae pv. pisi</name>
    <dbReference type="NCBI Taxonomy" id="59510"/>
    <lineage>
        <taxon>Bacteria</taxon>
        <taxon>Pseudomonadati</taxon>
        <taxon>Pseudomonadota</taxon>
        <taxon>Gammaproteobacteria</taxon>
        <taxon>Pseudomonadales</taxon>
        <taxon>Pseudomonadaceae</taxon>
        <taxon>Pseudomonas</taxon>
        <taxon>Pseudomonas syringae</taxon>
    </lineage>
</organism>
<sequence length="34" mass="3635">MSGNISAGPIGVATLQAKRFGVTQVHWRRSPLQA</sequence>
<dbReference type="AlphaFoldDB" id="A0A3M3U3G5"/>
<comment type="caution">
    <text evidence="1">The sequence shown here is derived from an EMBL/GenBank/DDBJ whole genome shotgun (WGS) entry which is preliminary data.</text>
</comment>
<accession>A0A3M3U3G5</accession>
<dbReference type="EMBL" id="RBPQ01000134">
    <property type="protein sequence ID" value="RMO27730.1"/>
    <property type="molecule type" value="Genomic_DNA"/>
</dbReference>
<protein>
    <submittedName>
        <fullName evidence="1">Uncharacterized protein</fullName>
    </submittedName>
</protein>
<proteinExistence type="predicted"/>
<evidence type="ECO:0000313" key="1">
    <source>
        <dbReference type="EMBL" id="RMO27730.1"/>
    </source>
</evidence>
<dbReference type="Proteomes" id="UP000276886">
    <property type="component" value="Unassembled WGS sequence"/>
</dbReference>
<reference evidence="1 2" key="1">
    <citation type="submission" date="2018-08" db="EMBL/GenBank/DDBJ databases">
        <title>Recombination of ecologically and evolutionarily significant loci maintains genetic cohesion in the Pseudomonas syringae species complex.</title>
        <authorList>
            <person name="Dillon M."/>
            <person name="Thakur S."/>
            <person name="Almeida R.N.D."/>
            <person name="Weir B.S."/>
            <person name="Guttman D.S."/>
        </authorList>
    </citation>
    <scope>NUCLEOTIDE SEQUENCE [LARGE SCALE GENOMIC DNA]</scope>
    <source>
        <strain evidence="1 2">ICMP 2788</strain>
    </source>
</reference>
<gene>
    <name evidence="1" type="ORF">ALQ44_05615</name>
</gene>